<accession>A0AAY5ES60</accession>
<evidence type="ECO:0000313" key="2">
    <source>
        <dbReference type="Ensembl" id="ENSEEEP00000059384.1"/>
    </source>
</evidence>
<name>A0AAY5ES60_ELEEL</name>
<dbReference type="PROSITE" id="PS50041">
    <property type="entry name" value="C_TYPE_LECTIN_2"/>
    <property type="match status" value="1"/>
</dbReference>
<reference evidence="2" key="2">
    <citation type="submission" date="2025-08" db="UniProtKB">
        <authorList>
            <consortium name="Ensembl"/>
        </authorList>
    </citation>
    <scope>IDENTIFICATION</scope>
</reference>
<evidence type="ECO:0000259" key="1">
    <source>
        <dbReference type="PROSITE" id="PS50041"/>
    </source>
</evidence>
<reference evidence="2" key="3">
    <citation type="submission" date="2025-09" db="UniProtKB">
        <authorList>
            <consortium name="Ensembl"/>
        </authorList>
    </citation>
    <scope>IDENTIFICATION</scope>
</reference>
<dbReference type="InterPro" id="IPR001304">
    <property type="entry name" value="C-type_lectin-like"/>
</dbReference>
<dbReference type="PANTHER" id="PTHR45784:SF3">
    <property type="entry name" value="C-TYPE LECTIN DOMAIN FAMILY 4 MEMBER K-LIKE-RELATED"/>
    <property type="match status" value="1"/>
</dbReference>
<keyword evidence="3" id="KW-1185">Reference proteome</keyword>
<sequence length="182" mass="20673">NKCFLDSLHVLESTKTVCKFSLKESCETILVCCFCISVGVEYCYFCISESVGYIGVNVAKSWQDAQSYCRERYTDLATISSPWQQNLLTELVGKGVYVWVGLFLDTWQWSDQWSLSFRNWAAGLPNSGTGNCVTMVTNYSGKWTVDNCNLQYPFICYGGFDWPCTFGVSFLTRIQPLGYFLV</sequence>
<dbReference type="SMART" id="SM00034">
    <property type="entry name" value="CLECT"/>
    <property type="match status" value="1"/>
</dbReference>
<protein>
    <recommendedName>
        <fullName evidence="1">C-type lectin domain-containing protein</fullName>
    </recommendedName>
</protein>
<dbReference type="Gene3D" id="3.10.100.10">
    <property type="entry name" value="Mannose-Binding Protein A, subunit A"/>
    <property type="match status" value="1"/>
</dbReference>
<dbReference type="Ensembl" id="ENSEEET00000057802.1">
    <property type="protein sequence ID" value="ENSEEEP00000059384.1"/>
    <property type="gene ID" value="ENSEEEG00000025914.1"/>
</dbReference>
<dbReference type="SUPFAM" id="SSF56436">
    <property type="entry name" value="C-type lectin-like"/>
    <property type="match status" value="1"/>
</dbReference>
<dbReference type="InterPro" id="IPR016187">
    <property type="entry name" value="CTDL_fold"/>
</dbReference>
<dbReference type="Proteomes" id="UP000314983">
    <property type="component" value="Chromosome 7"/>
</dbReference>
<dbReference type="AlphaFoldDB" id="A0AAY5ES60"/>
<evidence type="ECO:0000313" key="3">
    <source>
        <dbReference type="Proteomes" id="UP000314983"/>
    </source>
</evidence>
<dbReference type="PANTHER" id="PTHR45784">
    <property type="entry name" value="C-TYPE LECTIN DOMAIN FAMILY 20 MEMBER A-RELATED"/>
    <property type="match status" value="1"/>
</dbReference>
<dbReference type="InterPro" id="IPR016186">
    <property type="entry name" value="C-type_lectin-like/link_sf"/>
</dbReference>
<organism evidence="2 3">
    <name type="scientific">Electrophorus electricus</name>
    <name type="common">Electric eel</name>
    <name type="synonym">Gymnotus electricus</name>
    <dbReference type="NCBI Taxonomy" id="8005"/>
    <lineage>
        <taxon>Eukaryota</taxon>
        <taxon>Metazoa</taxon>
        <taxon>Chordata</taxon>
        <taxon>Craniata</taxon>
        <taxon>Vertebrata</taxon>
        <taxon>Euteleostomi</taxon>
        <taxon>Actinopterygii</taxon>
        <taxon>Neopterygii</taxon>
        <taxon>Teleostei</taxon>
        <taxon>Ostariophysi</taxon>
        <taxon>Gymnotiformes</taxon>
        <taxon>Gymnotoidei</taxon>
        <taxon>Gymnotidae</taxon>
        <taxon>Electrophorus</taxon>
    </lineage>
</organism>
<proteinExistence type="predicted"/>
<reference evidence="2 3" key="1">
    <citation type="submission" date="2020-05" db="EMBL/GenBank/DDBJ databases">
        <title>Electrophorus electricus (electric eel) genome, fEleEle1, primary haplotype.</title>
        <authorList>
            <person name="Myers G."/>
            <person name="Meyer A."/>
            <person name="Fedrigo O."/>
            <person name="Formenti G."/>
            <person name="Rhie A."/>
            <person name="Tracey A."/>
            <person name="Sims Y."/>
            <person name="Jarvis E.D."/>
        </authorList>
    </citation>
    <scope>NUCLEOTIDE SEQUENCE [LARGE SCALE GENOMIC DNA]</scope>
</reference>
<feature type="domain" description="C-type lectin" evidence="1">
    <location>
        <begin position="42"/>
        <end position="157"/>
    </location>
</feature>
<dbReference type="Pfam" id="PF00059">
    <property type="entry name" value="Lectin_C"/>
    <property type="match status" value="1"/>
</dbReference>
<dbReference type="GeneTree" id="ENSGT00940000163911"/>